<evidence type="ECO:0000256" key="1">
    <source>
        <dbReference type="ARBA" id="ARBA00001933"/>
    </source>
</evidence>
<dbReference type="Gene3D" id="3.40.640.10">
    <property type="entry name" value="Type I PLP-dependent aspartate aminotransferase-like (Major domain)"/>
    <property type="match status" value="1"/>
</dbReference>
<dbReference type="EMBL" id="MINH01000019">
    <property type="protein sequence ID" value="POG09608.1"/>
    <property type="molecule type" value="Genomic_DNA"/>
</dbReference>
<evidence type="ECO:0000256" key="4">
    <source>
        <dbReference type="ARBA" id="ARBA00050776"/>
    </source>
</evidence>
<comment type="caution">
    <text evidence="8">The sequence shown here is derived from an EMBL/GenBank/DDBJ whole genome shotgun (WGS) entry which is preliminary data.</text>
</comment>
<dbReference type="RefSeq" id="WP_103446445.1">
    <property type="nucleotide sequence ID" value="NZ_MINH01000019.1"/>
</dbReference>
<dbReference type="SUPFAM" id="SSF53383">
    <property type="entry name" value="PLP-dependent transferases"/>
    <property type="match status" value="1"/>
</dbReference>
<keyword evidence="8" id="KW-0808">Transferase</keyword>
<dbReference type="GO" id="GO:0031071">
    <property type="term" value="F:cysteine desulfurase activity"/>
    <property type="evidence" value="ECO:0007669"/>
    <property type="project" value="UniProtKB-EC"/>
</dbReference>
<dbReference type="AlphaFoldDB" id="A0A2S3X3A3"/>
<comment type="catalytic activity">
    <reaction evidence="4">
        <text>(sulfur carrier)-H + L-cysteine = (sulfur carrier)-SH + L-alanine</text>
        <dbReference type="Rhea" id="RHEA:43892"/>
        <dbReference type="Rhea" id="RHEA-COMP:14737"/>
        <dbReference type="Rhea" id="RHEA-COMP:14739"/>
        <dbReference type="ChEBI" id="CHEBI:29917"/>
        <dbReference type="ChEBI" id="CHEBI:35235"/>
        <dbReference type="ChEBI" id="CHEBI:57972"/>
        <dbReference type="ChEBI" id="CHEBI:64428"/>
        <dbReference type="EC" id="2.8.1.7"/>
    </reaction>
</comment>
<dbReference type="PROSITE" id="PS51318">
    <property type="entry name" value="TAT"/>
    <property type="match status" value="1"/>
</dbReference>
<dbReference type="GO" id="GO:0008483">
    <property type="term" value="F:transaminase activity"/>
    <property type="evidence" value="ECO:0007669"/>
    <property type="project" value="UniProtKB-KW"/>
</dbReference>
<accession>A0A2S3X3A3</accession>
<dbReference type="InterPro" id="IPR015424">
    <property type="entry name" value="PyrdxlP-dep_Trfase"/>
</dbReference>
<feature type="signal peptide" evidence="6">
    <location>
        <begin position="1"/>
        <end position="30"/>
    </location>
</feature>
<evidence type="ECO:0000256" key="2">
    <source>
        <dbReference type="ARBA" id="ARBA00010447"/>
    </source>
</evidence>
<keyword evidence="3" id="KW-0663">Pyridoxal phosphate</keyword>
<reference evidence="8 9" key="1">
    <citation type="submission" date="2016-08" db="EMBL/GenBank/DDBJ databases">
        <authorList>
            <person name="Seilhamer J.J."/>
        </authorList>
    </citation>
    <scope>NUCLEOTIDE SEQUENCE [LARGE SCALE GENOMIC DNA]</scope>
    <source>
        <strain evidence="8 9">KH-21-114</strain>
    </source>
</reference>
<evidence type="ECO:0000256" key="3">
    <source>
        <dbReference type="ARBA" id="ARBA00022898"/>
    </source>
</evidence>
<dbReference type="PROSITE" id="PS00595">
    <property type="entry name" value="AA_TRANSFER_CLASS_5"/>
    <property type="match status" value="1"/>
</dbReference>
<comment type="similarity">
    <text evidence="2">Belongs to the class-V pyridoxal-phosphate-dependent aminotransferase family. Csd subfamily.</text>
</comment>
<dbReference type="InterPro" id="IPR000192">
    <property type="entry name" value="Aminotrans_V_dom"/>
</dbReference>
<organism evidence="8 9">
    <name type="scientific">Pseudomonas putida</name>
    <name type="common">Arthrobacter siderocapsulatus</name>
    <dbReference type="NCBI Taxonomy" id="303"/>
    <lineage>
        <taxon>Bacteria</taxon>
        <taxon>Pseudomonadati</taxon>
        <taxon>Pseudomonadota</taxon>
        <taxon>Gammaproteobacteria</taxon>
        <taxon>Pseudomonadales</taxon>
        <taxon>Pseudomonadaceae</taxon>
        <taxon>Pseudomonas</taxon>
    </lineage>
</organism>
<feature type="domain" description="Aminotransferase class V" evidence="7">
    <location>
        <begin position="66"/>
        <end position="391"/>
    </location>
</feature>
<evidence type="ECO:0000256" key="5">
    <source>
        <dbReference type="RuleBase" id="RU004504"/>
    </source>
</evidence>
<gene>
    <name evidence="8" type="ORF">BGP84_07665</name>
</gene>
<protein>
    <submittedName>
        <fullName evidence="8">Class V aminotransferase</fullName>
    </submittedName>
</protein>
<comment type="cofactor">
    <cofactor evidence="1 5">
        <name>pyridoxal 5'-phosphate</name>
        <dbReference type="ChEBI" id="CHEBI:597326"/>
    </cofactor>
</comment>
<evidence type="ECO:0000313" key="9">
    <source>
        <dbReference type="Proteomes" id="UP000237230"/>
    </source>
</evidence>
<proteinExistence type="inferred from homology"/>
<keyword evidence="6" id="KW-0732">Signal</keyword>
<dbReference type="InterPro" id="IPR015422">
    <property type="entry name" value="PyrdxlP-dep_Trfase_small"/>
</dbReference>
<dbReference type="InterPro" id="IPR015421">
    <property type="entry name" value="PyrdxlP-dep_Trfase_major"/>
</dbReference>
<evidence type="ECO:0000256" key="6">
    <source>
        <dbReference type="SAM" id="SignalP"/>
    </source>
</evidence>
<sequence length="429" mass="47763">MNDRRRFLKQAGLLAAALPLTGSFAQTALAATPAAKTGQGKWQALRQQFDLDPAYLHFCNFLLASHPRVVSEAIARFRARLDQNPGEMVDWDREELWGYENDVRAWAGRYFGVQPGQVALTGSTTEGLSMIYGGLQVAPGKEILVSAHEHYSTNTRLAYREQLMGTQVRRVTLFKEPQLASVDEMLGNIRQAIRPETRVLGMTWVQSGSGVKLPIREVGELVKTFNQSRDEQDRIIYVVDGVHGFGIEDVTFADFNCDYFIAGTHKWLFGPRGTGVIIAREEKPQPYLVPSLPTFTKGENFGTLMTPGGYHAFDHRLALGKAFELHLQLGKADVQARVHQLNDYLKQRLAEHPKVQLVTPRSSQLSAGFTFLRVEGRECDAVARHLMANKVISDAVDRDVGPVVRLAPSLLNDEAEIDRVMAILAPQLA</sequence>
<dbReference type="PANTHER" id="PTHR43586:SF8">
    <property type="entry name" value="CYSTEINE DESULFURASE 1, CHLOROPLASTIC"/>
    <property type="match status" value="1"/>
</dbReference>
<dbReference type="Pfam" id="PF00266">
    <property type="entry name" value="Aminotran_5"/>
    <property type="match status" value="1"/>
</dbReference>
<keyword evidence="8" id="KW-0032">Aminotransferase</keyword>
<dbReference type="Proteomes" id="UP000237230">
    <property type="component" value="Unassembled WGS sequence"/>
</dbReference>
<evidence type="ECO:0000259" key="7">
    <source>
        <dbReference type="Pfam" id="PF00266"/>
    </source>
</evidence>
<name>A0A2S3X3A3_PSEPU</name>
<feature type="chain" id="PRO_5015453507" evidence="6">
    <location>
        <begin position="31"/>
        <end position="429"/>
    </location>
</feature>
<reference evidence="8 9" key="2">
    <citation type="submission" date="2018-03" db="EMBL/GenBank/DDBJ databases">
        <title>Draft genome of Pseudomonas putida strain KH-21-114.</title>
        <authorList>
            <person name="Yoshizawa S."/>
            <person name="Khan N.H."/>
            <person name="Nishimura M."/>
            <person name="Chiura H.X."/>
            <person name="Ogura Y."/>
            <person name="Hayashi T."/>
            <person name="Kogure K."/>
        </authorList>
    </citation>
    <scope>NUCLEOTIDE SEQUENCE [LARGE SCALE GENOMIC DNA]</scope>
    <source>
        <strain evidence="8 9">KH-21-114</strain>
    </source>
</reference>
<dbReference type="InterPro" id="IPR020578">
    <property type="entry name" value="Aminotrans_V_PyrdxlP_BS"/>
</dbReference>
<evidence type="ECO:0000313" key="8">
    <source>
        <dbReference type="EMBL" id="POG09608.1"/>
    </source>
</evidence>
<dbReference type="PANTHER" id="PTHR43586">
    <property type="entry name" value="CYSTEINE DESULFURASE"/>
    <property type="match status" value="1"/>
</dbReference>
<dbReference type="InterPro" id="IPR006311">
    <property type="entry name" value="TAT_signal"/>
</dbReference>
<dbReference type="OrthoDB" id="9764293at2"/>
<dbReference type="Gene3D" id="3.90.1150.10">
    <property type="entry name" value="Aspartate Aminotransferase, domain 1"/>
    <property type="match status" value="1"/>
</dbReference>